<name>A0AA37IH78_9BURK</name>
<dbReference type="GO" id="GO:0005524">
    <property type="term" value="F:ATP binding"/>
    <property type="evidence" value="ECO:0007669"/>
    <property type="project" value="UniProtKB-KW"/>
</dbReference>
<dbReference type="AlphaFoldDB" id="A0AA37IH78"/>
<dbReference type="FunFam" id="3.30.565.10:FF:000006">
    <property type="entry name" value="Sensor histidine kinase WalK"/>
    <property type="match status" value="1"/>
</dbReference>
<evidence type="ECO:0000256" key="12">
    <source>
        <dbReference type="ARBA" id="ARBA00023012"/>
    </source>
</evidence>
<dbReference type="SUPFAM" id="SSF55874">
    <property type="entry name" value="ATPase domain of HSP90 chaperone/DNA topoisomerase II/histidine kinase"/>
    <property type="match status" value="1"/>
</dbReference>
<sequence>MKTDGQHYSLSGRLALAFLGIAAMVFALMGAFLYTSLSSELQRRDDIEIDGKLSQFRQLIHNAGTVAGVRDASNMFHEILLSHPGVYLAVLDQAGAIVVQHPETPGGLLSAYQPRRLQGFPYTCSPEAIGSARCIFSSESLPSGETVHILLARSASDRVSLLASYRLDVWAAAAIGSALVGLLGYLVARRGLTPVKSIGRQASRIEAHNLSERLNIERGPVELNEIAHSVNRMLDRLERAFVRLSQFSSDLAHDMRTPLANVISSSQITLSKTRSVDEYEALLDSNIEECERLQRMIGNMLFLARTDNAQQAITTVDVDIASELRRLASYFDGLAEERGNSLRVQGDGTIRADTTMFRRAVSNLVSNALDHATPGSTIELRGSDERGYTAVSVTNEGIEISASDVEKIFDRFYRLDPARHESGKNAGLGLAIVKSIMELHRGRIDVQSAAGRTTFTLYFPTSDSVAINDGVVTV</sequence>
<dbReference type="GO" id="GO:0000155">
    <property type="term" value="F:phosphorelay sensor kinase activity"/>
    <property type="evidence" value="ECO:0007669"/>
    <property type="project" value="InterPro"/>
</dbReference>
<evidence type="ECO:0000256" key="5">
    <source>
        <dbReference type="ARBA" id="ARBA00022553"/>
    </source>
</evidence>
<evidence type="ECO:0000256" key="13">
    <source>
        <dbReference type="ARBA" id="ARBA00023136"/>
    </source>
</evidence>
<dbReference type="RefSeq" id="WP_238215524.1">
    <property type="nucleotide sequence ID" value="NZ_BPUS01000016.1"/>
</dbReference>
<comment type="caution">
    <text evidence="17">The sequence shown here is derived from an EMBL/GenBank/DDBJ whole genome shotgun (WGS) entry which is preliminary data.</text>
</comment>
<dbReference type="CDD" id="cd00082">
    <property type="entry name" value="HisKA"/>
    <property type="match status" value="1"/>
</dbReference>
<keyword evidence="11 14" id="KW-1133">Transmembrane helix</keyword>
<keyword evidence="6 14" id="KW-0808">Transferase</keyword>
<dbReference type="Pfam" id="PF00672">
    <property type="entry name" value="HAMP"/>
    <property type="match status" value="1"/>
</dbReference>
<reference evidence="17" key="1">
    <citation type="submission" date="2022-09" db="EMBL/GenBank/DDBJ databases">
        <title>Isolation and characterization of 3-chlorobenzoate degrading bacteria from soils in Shizuoka.</title>
        <authorList>
            <person name="Ifat A."/>
            <person name="Ogawa N."/>
            <person name="Kimbara K."/>
            <person name="Moriuchi R."/>
            <person name="Dohra H."/>
            <person name="Shintani M."/>
        </authorList>
    </citation>
    <scope>NUCLEOTIDE SEQUENCE</scope>
    <source>
        <strain evidence="17">19CS4-2</strain>
    </source>
</reference>
<evidence type="ECO:0000259" key="15">
    <source>
        <dbReference type="PROSITE" id="PS50109"/>
    </source>
</evidence>
<dbReference type="InterPro" id="IPR003661">
    <property type="entry name" value="HisK_dim/P_dom"/>
</dbReference>
<dbReference type="CDD" id="cd06225">
    <property type="entry name" value="HAMP"/>
    <property type="match status" value="1"/>
</dbReference>
<dbReference type="SMART" id="SM00388">
    <property type="entry name" value="HisKA"/>
    <property type="match status" value="1"/>
</dbReference>
<dbReference type="Gene3D" id="1.10.287.130">
    <property type="match status" value="1"/>
</dbReference>
<proteinExistence type="predicted"/>
<dbReference type="PANTHER" id="PTHR45436">
    <property type="entry name" value="SENSOR HISTIDINE KINASE YKOH"/>
    <property type="match status" value="1"/>
</dbReference>
<evidence type="ECO:0000256" key="9">
    <source>
        <dbReference type="ARBA" id="ARBA00022777"/>
    </source>
</evidence>
<dbReference type="InterPro" id="IPR003594">
    <property type="entry name" value="HATPase_dom"/>
</dbReference>
<dbReference type="SUPFAM" id="SSF158472">
    <property type="entry name" value="HAMP domain-like"/>
    <property type="match status" value="1"/>
</dbReference>
<dbReference type="GO" id="GO:0005886">
    <property type="term" value="C:plasma membrane"/>
    <property type="evidence" value="ECO:0007669"/>
    <property type="project" value="UniProtKB-SubCell"/>
</dbReference>
<evidence type="ECO:0000256" key="14">
    <source>
        <dbReference type="RuleBase" id="RU364088"/>
    </source>
</evidence>
<dbReference type="InterPro" id="IPR036890">
    <property type="entry name" value="HATPase_C_sf"/>
</dbReference>
<dbReference type="SMART" id="SM00304">
    <property type="entry name" value="HAMP"/>
    <property type="match status" value="1"/>
</dbReference>
<evidence type="ECO:0000256" key="11">
    <source>
        <dbReference type="ARBA" id="ARBA00022989"/>
    </source>
</evidence>
<comment type="catalytic activity">
    <reaction evidence="1 14">
        <text>ATP + protein L-histidine = ADP + protein N-phospho-L-histidine.</text>
        <dbReference type="EC" id="2.7.13.3"/>
    </reaction>
</comment>
<keyword evidence="3 14" id="KW-1003">Cell membrane</keyword>
<dbReference type="Pfam" id="PF00512">
    <property type="entry name" value="HisKA"/>
    <property type="match status" value="1"/>
</dbReference>
<evidence type="ECO:0000256" key="10">
    <source>
        <dbReference type="ARBA" id="ARBA00022840"/>
    </source>
</evidence>
<keyword evidence="4 14" id="KW-0997">Cell inner membrane</keyword>
<dbReference type="EMBL" id="BPUS01000016">
    <property type="protein sequence ID" value="GJH28608.1"/>
    <property type="molecule type" value="Genomic_DNA"/>
</dbReference>
<comment type="subcellular location">
    <subcellularLocation>
        <location evidence="2">Cell inner membrane</location>
        <topology evidence="2">Multi-pass membrane protein</topology>
    </subcellularLocation>
</comment>
<dbReference type="PANTHER" id="PTHR45436:SF3">
    <property type="entry name" value="SENSOR HISTIDINE KINASE HPRS"/>
    <property type="match status" value="1"/>
</dbReference>
<dbReference type="InterPro" id="IPR006290">
    <property type="entry name" value="CztS_silS_copS"/>
</dbReference>
<feature type="domain" description="HAMP" evidence="16">
    <location>
        <begin position="189"/>
        <end position="242"/>
    </location>
</feature>
<evidence type="ECO:0000256" key="7">
    <source>
        <dbReference type="ARBA" id="ARBA00022692"/>
    </source>
</evidence>
<keyword evidence="9 14" id="KW-0418">Kinase</keyword>
<dbReference type="Pfam" id="PF02518">
    <property type="entry name" value="HATPase_c"/>
    <property type="match status" value="1"/>
</dbReference>
<gene>
    <name evidence="17" type="ORF">CBA19CS42_28850</name>
</gene>
<keyword evidence="13 14" id="KW-0472">Membrane</keyword>
<evidence type="ECO:0000256" key="4">
    <source>
        <dbReference type="ARBA" id="ARBA00022519"/>
    </source>
</evidence>
<evidence type="ECO:0000256" key="6">
    <source>
        <dbReference type="ARBA" id="ARBA00022679"/>
    </source>
</evidence>
<dbReference type="SUPFAM" id="SSF47384">
    <property type="entry name" value="Homodimeric domain of signal transducing histidine kinase"/>
    <property type="match status" value="1"/>
</dbReference>
<dbReference type="InterPro" id="IPR050428">
    <property type="entry name" value="TCS_sensor_his_kinase"/>
</dbReference>
<dbReference type="NCBIfam" id="TIGR01386">
    <property type="entry name" value="cztS_silS_copS"/>
    <property type="match status" value="1"/>
</dbReference>
<accession>A0AA37IH78</accession>
<dbReference type="PROSITE" id="PS50109">
    <property type="entry name" value="HIS_KIN"/>
    <property type="match status" value="1"/>
</dbReference>
<dbReference type="InterPro" id="IPR003660">
    <property type="entry name" value="HAMP_dom"/>
</dbReference>
<feature type="transmembrane region" description="Helical" evidence="14">
    <location>
        <begin position="167"/>
        <end position="188"/>
    </location>
</feature>
<dbReference type="InterPro" id="IPR005467">
    <property type="entry name" value="His_kinase_dom"/>
</dbReference>
<dbReference type="SMART" id="SM00387">
    <property type="entry name" value="HATPase_c"/>
    <property type="match status" value="1"/>
</dbReference>
<evidence type="ECO:0000256" key="2">
    <source>
        <dbReference type="ARBA" id="ARBA00004429"/>
    </source>
</evidence>
<dbReference type="Gene3D" id="6.10.340.10">
    <property type="match status" value="1"/>
</dbReference>
<keyword evidence="8 14" id="KW-0547">Nucleotide-binding</keyword>
<evidence type="ECO:0000256" key="3">
    <source>
        <dbReference type="ARBA" id="ARBA00022475"/>
    </source>
</evidence>
<dbReference type="Gene3D" id="3.30.565.10">
    <property type="entry name" value="Histidine kinase-like ATPase, C-terminal domain"/>
    <property type="match status" value="1"/>
</dbReference>
<keyword evidence="10 14" id="KW-0067">ATP-binding</keyword>
<keyword evidence="12 14" id="KW-0902">Two-component regulatory system</keyword>
<evidence type="ECO:0000256" key="8">
    <source>
        <dbReference type="ARBA" id="ARBA00022741"/>
    </source>
</evidence>
<evidence type="ECO:0000313" key="18">
    <source>
        <dbReference type="Proteomes" id="UP001055111"/>
    </source>
</evidence>
<protein>
    <recommendedName>
        <fullName evidence="14">Sensor protein</fullName>
        <ecNumber evidence="14">2.7.13.3</ecNumber>
    </recommendedName>
</protein>
<keyword evidence="5" id="KW-0597">Phosphoprotein</keyword>
<feature type="domain" description="Histidine kinase" evidence="15">
    <location>
        <begin position="250"/>
        <end position="463"/>
    </location>
</feature>
<feature type="transmembrane region" description="Helical" evidence="14">
    <location>
        <begin position="14"/>
        <end position="34"/>
    </location>
</feature>
<evidence type="ECO:0000259" key="16">
    <source>
        <dbReference type="PROSITE" id="PS50885"/>
    </source>
</evidence>
<dbReference type="Proteomes" id="UP001055111">
    <property type="component" value="Unassembled WGS sequence"/>
</dbReference>
<evidence type="ECO:0000313" key="17">
    <source>
        <dbReference type="EMBL" id="GJH28608.1"/>
    </source>
</evidence>
<dbReference type="InterPro" id="IPR036097">
    <property type="entry name" value="HisK_dim/P_sf"/>
</dbReference>
<dbReference type="EC" id="2.7.13.3" evidence="14"/>
<comment type="function">
    <text evidence="14">Member of a two-component regulatory system.</text>
</comment>
<keyword evidence="7 14" id="KW-0812">Transmembrane</keyword>
<organism evidence="17 18">
    <name type="scientific">Caballeronia novacaledonica</name>
    <dbReference type="NCBI Taxonomy" id="1544861"/>
    <lineage>
        <taxon>Bacteria</taxon>
        <taxon>Pseudomonadati</taxon>
        <taxon>Pseudomonadota</taxon>
        <taxon>Betaproteobacteria</taxon>
        <taxon>Burkholderiales</taxon>
        <taxon>Burkholderiaceae</taxon>
        <taxon>Caballeronia</taxon>
    </lineage>
</organism>
<evidence type="ECO:0000256" key="1">
    <source>
        <dbReference type="ARBA" id="ARBA00000085"/>
    </source>
</evidence>
<dbReference type="PROSITE" id="PS50885">
    <property type="entry name" value="HAMP"/>
    <property type="match status" value="1"/>
</dbReference>
<dbReference type="InterPro" id="IPR004358">
    <property type="entry name" value="Sig_transdc_His_kin-like_C"/>
</dbReference>
<dbReference type="PRINTS" id="PR00344">
    <property type="entry name" value="BCTRLSENSOR"/>
</dbReference>